<dbReference type="KEGG" id="bcae:A4V03_02450"/>
<organism evidence="1 2">
    <name type="scientific">Bacteroides caecimuris</name>
    <dbReference type="NCBI Taxonomy" id="1796613"/>
    <lineage>
        <taxon>Bacteria</taxon>
        <taxon>Pseudomonadati</taxon>
        <taxon>Bacteroidota</taxon>
        <taxon>Bacteroidia</taxon>
        <taxon>Bacteroidales</taxon>
        <taxon>Bacteroidaceae</taxon>
        <taxon>Bacteroides</taxon>
    </lineage>
</organism>
<keyword evidence="2" id="KW-1185">Reference proteome</keyword>
<dbReference type="Proteomes" id="UP000092631">
    <property type="component" value="Chromosome"/>
</dbReference>
<dbReference type="EMBL" id="CP015401">
    <property type="protein sequence ID" value="ANU56565.1"/>
    <property type="molecule type" value="Genomic_DNA"/>
</dbReference>
<dbReference type="GeneID" id="82185985"/>
<dbReference type="OrthoDB" id="1033275at2"/>
<gene>
    <name evidence="1" type="ORF">A4V03_02450</name>
</gene>
<reference evidence="2" key="1">
    <citation type="submission" date="2016-04" db="EMBL/GenBank/DDBJ databases">
        <title>Complete Genome Sequences of Twelve Strains of a Stable Defined Moderately Diverse Mouse Microbiota 2 (sDMDMm2).</title>
        <authorList>
            <person name="Uchimura Y."/>
            <person name="Wyss M."/>
            <person name="Brugiroux S."/>
            <person name="Limenitakis J.P."/>
            <person name="Stecher B."/>
            <person name="McCoy K.D."/>
            <person name="Macpherson A.J."/>
        </authorList>
    </citation>
    <scope>NUCLEOTIDE SEQUENCE [LARGE SCALE GENOMIC DNA]</scope>
    <source>
        <strain evidence="2">I48</strain>
    </source>
</reference>
<dbReference type="AlphaFoldDB" id="A0A1C7GW56"/>
<evidence type="ECO:0000313" key="2">
    <source>
        <dbReference type="Proteomes" id="UP000092631"/>
    </source>
</evidence>
<sequence length="218" mass="25240">MNEQVQEHFSCADWLLIPASVRKDIADILGLTLLSENEQWYNNPILCTTYENADNYLNDLLPRVDKILISSFINGYYIVEGKCLRYIYEILGKRLSAKCGIYYFSIDLWEYRYAYGYYESSQEKRFYCAELDATGNLQEEDRGCVLSCENDAESHIPKMKIEDEQVPNSWFLPLGIMFNLGITDAEIQQALSKLCSIYTLNSTDAKMIKNIITEKFSL</sequence>
<dbReference type="RefSeq" id="WP_032581318.1">
    <property type="nucleotide sequence ID" value="NZ_CP015401.2"/>
</dbReference>
<accession>A0A1C7GW56</accession>
<evidence type="ECO:0000313" key="1">
    <source>
        <dbReference type="EMBL" id="ANU56565.1"/>
    </source>
</evidence>
<protein>
    <submittedName>
        <fullName evidence="1">Uncharacterized protein</fullName>
    </submittedName>
</protein>
<proteinExistence type="predicted"/>
<name>A0A1C7GW56_9BACE</name>